<dbReference type="AlphaFoldDB" id="A0A0V1G974"/>
<evidence type="ECO:0000313" key="2">
    <source>
        <dbReference type="Proteomes" id="UP000055024"/>
    </source>
</evidence>
<sequence length="36" mass="3926">LGSSDSQKCCAFFKNTKKSFFAFFPCLLGSSESQKG</sequence>
<dbReference type="EMBL" id="JYDP01004576">
    <property type="protein sequence ID" value="KRY94769.1"/>
    <property type="molecule type" value="Genomic_DNA"/>
</dbReference>
<comment type="caution">
    <text evidence="1">The sequence shown here is derived from an EMBL/GenBank/DDBJ whole genome shotgun (WGS) entry which is preliminary data.</text>
</comment>
<organism evidence="1 2">
    <name type="scientific">Trichinella zimbabwensis</name>
    <dbReference type="NCBI Taxonomy" id="268475"/>
    <lineage>
        <taxon>Eukaryota</taxon>
        <taxon>Metazoa</taxon>
        <taxon>Ecdysozoa</taxon>
        <taxon>Nematoda</taxon>
        <taxon>Enoplea</taxon>
        <taxon>Dorylaimia</taxon>
        <taxon>Trichinellida</taxon>
        <taxon>Trichinellidae</taxon>
        <taxon>Trichinella</taxon>
    </lineage>
</organism>
<name>A0A0V1G974_9BILA</name>
<evidence type="ECO:0000313" key="1">
    <source>
        <dbReference type="EMBL" id="KRY94769.1"/>
    </source>
</evidence>
<gene>
    <name evidence="1" type="ORF">T11_8716</name>
</gene>
<feature type="non-terminal residue" evidence="1">
    <location>
        <position position="1"/>
    </location>
</feature>
<protein>
    <submittedName>
        <fullName evidence="1">Uncharacterized protein</fullName>
    </submittedName>
</protein>
<accession>A0A0V1G974</accession>
<keyword evidence="2" id="KW-1185">Reference proteome</keyword>
<proteinExistence type="predicted"/>
<reference evidence="1 2" key="1">
    <citation type="submission" date="2015-01" db="EMBL/GenBank/DDBJ databases">
        <title>Evolution of Trichinella species and genotypes.</title>
        <authorList>
            <person name="Korhonen P.K."/>
            <person name="Edoardo P."/>
            <person name="Giuseppe L.R."/>
            <person name="Gasser R.B."/>
        </authorList>
    </citation>
    <scope>NUCLEOTIDE SEQUENCE [LARGE SCALE GENOMIC DNA]</scope>
    <source>
        <strain evidence="1">ISS1029</strain>
    </source>
</reference>
<dbReference type="Proteomes" id="UP000055024">
    <property type="component" value="Unassembled WGS sequence"/>
</dbReference>